<dbReference type="Proteomes" id="UP000770586">
    <property type="component" value="Unassembled WGS sequence"/>
</dbReference>
<protein>
    <recommendedName>
        <fullName evidence="1">DUF7344 domain-containing protein</fullName>
    </recommendedName>
</protein>
<feature type="domain" description="DUF7344" evidence="1">
    <location>
        <begin position="42"/>
        <end position="74"/>
    </location>
</feature>
<name>A0A8J7UP31_9EURY</name>
<evidence type="ECO:0000259" key="1">
    <source>
        <dbReference type="Pfam" id="PF24035"/>
    </source>
</evidence>
<evidence type="ECO:0000313" key="3">
    <source>
        <dbReference type="Proteomes" id="UP000770586"/>
    </source>
</evidence>
<dbReference type="RefSeq" id="WP_209544491.1">
    <property type="nucleotide sequence ID" value="NZ_BAAADX010000001.1"/>
</dbReference>
<organism evidence="2 3">
    <name type="scientific">Halorubrum trapanicum</name>
    <dbReference type="NCBI Taxonomy" id="29284"/>
    <lineage>
        <taxon>Archaea</taxon>
        <taxon>Methanobacteriati</taxon>
        <taxon>Methanobacteriota</taxon>
        <taxon>Stenosarchaea group</taxon>
        <taxon>Halobacteria</taxon>
        <taxon>Halobacteriales</taxon>
        <taxon>Haloferacaceae</taxon>
        <taxon>Halorubrum</taxon>
    </lineage>
</organism>
<dbReference type="InterPro" id="IPR055768">
    <property type="entry name" value="DUF7344"/>
</dbReference>
<dbReference type="EMBL" id="JAGGKE010000002">
    <property type="protein sequence ID" value="MBP1901013.1"/>
    <property type="molecule type" value="Genomic_DNA"/>
</dbReference>
<dbReference type="OrthoDB" id="247722at2157"/>
<keyword evidence="3" id="KW-1185">Reference proteome</keyword>
<dbReference type="Pfam" id="PF24035">
    <property type="entry name" value="DUF7344"/>
    <property type="match status" value="1"/>
</dbReference>
<sequence>MTLDTRTTDPAVAVAAPERRRVVAGLADGTVEAVVDLRVRGRAEEIAAELRETHLPALEEAGYIEWDREAGTIEPGPNFEEAAAHVDDLPLPESEPADD</sequence>
<comment type="caution">
    <text evidence="2">The sequence shown here is derived from an EMBL/GenBank/DDBJ whole genome shotgun (WGS) entry which is preliminary data.</text>
</comment>
<reference evidence="2 3" key="1">
    <citation type="submission" date="2021-03" db="EMBL/GenBank/DDBJ databases">
        <title>Genomic Encyclopedia of Type Strains, Phase IV (KMG-IV): sequencing the most valuable type-strain genomes for metagenomic binning, comparative biology and taxonomic classification.</title>
        <authorList>
            <person name="Goeker M."/>
        </authorList>
    </citation>
    <scope>NUCLEOTIDE SEQUENCE [LARGE SCALE GENOMIC DNA]</scope>
    <source>
        <strain evidence="2 3">DSM 12287</strain>
    </source>
</reference>
<proteinExistence type="predicted"/>
<gene>
    <name evidence="2" type="ORF">J2744_000671</name>
</gene>
<evidence type="ECO:0000313" key="2">
    <source>
        <dbReference type="EMBL" id="MBP1901013.1"/>
    </source>
</evidence>
<dbReference type="AlphaFoldDB" id="A0A8J7UP31"/>
<accession>A0A8J7UP31</accession>